<sequence>MSVPLPTLFARSLSNASKALNASTIDDLTQELVQSSLADLTTLSSRILGLSLFSPNENLEDISTRDLVYLLVPYVTAVVRGRVRTAERDERITVLRQTQKDLQTFLSHLENYEIVPEEERALYLHKTLAIADPVKRREAKIKQYQKEKDLRTRIQTVRKRRGQVPLNSDDPPSDFELISSLLPSPSLSRTATADEDEEPDAEVEDILREATLLILRLSYAQAHSQMESMNQELELLLSVPPSPPRARPPPEDERRARQREGESDMWRLDTPSGNFGADAKGPLLDPSGKPLRPFTILPAGAADRAHLQAQVFGPGHRLPTMSIDQYLQIERERGNIISGGGSASEAAPTSSEQLALDAEMNGTAAGEAKAEEKRQKDEKWALFTDENPRGAGNTMNRG</sequence>
<dbReference type="GO" id="GO:0051721">
    <property type="term" value="F:protein phosphatase 2A binding"/>
    <property type="evidence" value="ECO:0007669"/>
    <property type="project" value="TreeGrafter"/>
</dbReference>
<dbReference type="Gene3D" id="1.25.40.540">
    <property type="entry name" value="TAP42-like family"/>
    <property type="match status" value="1"/>
</dbReference>
<dbReference type="GO" id="GO:0035303">
    <property type="term" value="P:regulation of dephosphorylation"/>
    <property type="evidence" value="ECO:0007669"/>
    <property type="project" value="TreeGrafter"/>
</dbReference>
<gene>
    <name evidence="2" type="primary">SPCC63.05</name>
    <name evidence="2" type="ORF">Hypma_011853</name>
</gene>
<dbReference type="InParanoid" id="A0A369JP63"/>
<dbReference type="InterPro" id="IPR038511">
    <property type="entry name" value="TAP42/TAP46-like_sf"/>
</dbReference>
<protein>
    <submittedName>
        <fullName evidence="2">Uncharacterized protein C63.05</fullName>
    </submittedName>
</protein>
<dbReference type="GO" id="GO:0009966">
    <property type="term" value="P:regulation of signal transduction"/>
    <property type="evidence" value="ECO:0007669"/>
    <property type="project" value="InterPro"/>
</dbReference>
<dbReference type="OrthoDB" id="10261753at2759"/>
<feature type="region of interest" description="Disordered" evidence="1">
    <location>
        <begin position="359"/>
        <end position="398"/>
    </location>
</feature>
<feature type="region of interest" description="Disordered" evidence="1">
    <location>
        <begin position="238"/>
        <end position="275"/>
    </location>
</feature>
<dbReference type="STRING" id="39966.A0A369JP63"/>
<keyword evidence="3" id="KW-1185">Reference proteome</keyword>
<accession>A0A369JP63</accession>
<dbReference type="AlphaFoldDB" id="A0A369JP63"/>
<dbReference type="InterPro" id="IPR007304">
    <property type="entry name" value="TAP46-like"/>
</dbReference>
<reference evidence="2" key="1">
    <citation type="submission" date="2018-04" db="EMBL/GenBank/DDBJ databases">
        <title>Whole genome sequencing of Hypsizygus marmoreus.</title>
        <authorList>
            <person name="Choi I.-G."/>
            <person name="Min B."/>
            <person name="Kim J.-G."/>
            <person name="Kim S."/>
            <person name="Oh Y.-L."/>
            <person name="Kong W.-S."/>
            <person name="Park H."/>
            <person name="Jeong J."/>
            <person name="Song E.-S."/>
        </authorList>
    </citation>
    <scope>NUCLEOTIDE SEQUENCE [LARGE SCALE GENOMIC DNA]</scope>
    <source>
        <strain evidence="2">51987-8</strain>
    </source>
</reference>
<dbReference type="GO" id="GO:0005829">
    <property type="term" value="C:cytosol"/>
    <property type="evidence" value="ECO:0007669"/>
    <property type="project" value="TreeGrafter"/>
</dbReference>
<evidence type="ECO:0000313" key="3">
    <source>
        <dbReference type="Proteomes" id="UP000076154"/>
    </source>
</evidence>
<feature type="compositionally biased region" description="Basic and acidic residues" evidence="1">
    <location>
        <begin position="368"/>
        <end position="380"/>
    </location>
</feature>
<dbReference type="EMBL" id="LUEZ02000055">
    <property type="protein sequence ID" value="RDB21463.1"/>
    <property type="molecule type" value="Genomic_DNA"/>
</dbReference>
<evidence type="ECO:0000313" key="2">
    <source>
        <dbReference type="EMBL" id="RDB21463.1"/>
    </source>
</evidence>
<comment type="caution">
    <text evidence="2">The sequence shown here is derived from an EMBL/GenBank/DDBJ whole genome shotgun (WGS) entry which is preliminary data.</text>
</comment>
<dbReference type="PANTHER" id="PTHR10933:SF9">
    <property type="entry name" value="IMMUNOGLOBULIN-BINDING PROTEIN 1"/>
    <property type="match status" value="1"/>
</dbReference>
<dbReference type="PANTHER" id="PTHR10933">
    <property type="entry name" value="IMMUNOGLOBULIN-BINDING PROTEIN 1"/>
    <property type="match status" value="1"/>
</dbReference>
<feature type="region of interest" description="Disordered" evidence="1">
    <location>
        <begin position="181"/>
        <end position="202"/>
    </location>
</feature>
<feature type="compositionally biased region" description="Basic and acidic residues" evidence="1">
    <location>
        <begin position="248"/>
        <end position="267"/>
    </location>
</feature>
<dbReference type="FunCoup" id="A0A369JP63">
    <property type="interactions" value="406"/>
</dbReference>
<dbReference type="Pfam" id="PF04177">
    <property type="entry name" value="TAP42"/>
    <property type="match status" value="1"/>
</dbReference>
<proteinExistence type="predicted"/>
<name>A0A369JP63_HYPMA</name>
<feature type="compositionally biased region" description="Acidic residues" evidence="1">
    <location>
        <begin position="193"/>
        <end position="202"/>
    </location>
</feature>
<organism evidence="2 3">
    <name type="scientific">Hypsizygus marmoreus</name>
    <name type="common">White beech mushroom</name>
    <name type="synonym">Agaricus marmoreus</name>
    <dbReference type="NCBI Taxonomy" id="39966"/>
    <lineage>
        <taxon>Eukaryota</taxon>
        <taxon>Fungi</taxon>
        <taxon>Dikarya</taxon>
        <taxon>Basidiomycota</taxon>
        <taxon>Agaricomycotina</taxon>
        <taxon>Agaricomycetes</taxon>
        <taxon>Agaricomycetidae</taxon>
        <taxon>Agaricales</taxon>
        <taxon>Tricholomatineae</taxon>
        <taxon>Lyophyllaceae</taxon>
        <taxon>Hypsizygus</taxon>
    </lineage>
</organism>
<dbReference type="Proteomes" id="UP000076154">
    <property type="component" value="Unassembled WGS sequence"/>
</dbReference>
<evidence type="ECO:0000256" key="1">
    <source>
        <dbReference type="SAM" id="MobiDB-lite"/>
    </source>
</evidence>